<evidence type="ECO:0000313" key="3">
    <source>
        <dbReference type="EMBL" id="RXK87238.1"/>
    </source>
</evidence>
<dbReference type="OrthoDB" id="9802516at2"/>
<dbReference type="EMBL" id="SDHZ01000001">
    <property type="protein sequence ID" value="RXK87238.1"/>
    <property type="molecule type" value="Genomic_DNA"/>
</dbReference>
<evidence type="ECO:0000256" key="2">
    <source>
        <dbReference type="HAMAP-Rule" id="MF_00048"/>
    </source>
</evidence>
<dbReference type="RefSeq" id="WP_129002988.1">
    <property type="nucleotide sequence ID" value="NZ_SDHZ01000001.1"/>
</dbReference>
<protein>
    <recommendedName>
        <fullName evidence="2">UPF0102 protein ESB13_10785</fullName>
    </recommendedName>
</protein>
<dbReference type="PANTHER" id="PTHR34039:SF1">
    <property type="entry name" value="UPF0102 PROTEIN YRAN"/>
    <property type="match status" value="1"/>
</dbReference>
<evidence type="ECO:0000256" key="1">
    <source>
        <dbReference type="ARBA" id="ARBA00006738"/>
    </source>
</evidence>
<accession>A0A4Q1DE34</accession>
<comment type="caution">
    <text evidence="3">The sequence shown here is derived from an EMBL/GenBank/DDBJ whole genome shotgun (WGS) entry which is preliminary data.</text>
</comment>
<proteinExistence type="inferred from homology"/>
<dbReference type="GO" id="GO:0003676">
    <property type="term" value="F:nucleic acid binding"/>
    <property type="evidence" value="ECO:0007669"/>
    <property type="project" value="InterPro"/>
</dbReference>
<evidence type="ECO:0000313" key="4">
    <source>
        <dbReference type="Proteomes" id="UP000290545"/>
    </source>
</evidence>
<dbReference type="HAMAP" id="MF_00048">
    <property type="entry name" value="UPF0102"/>
    <property type="match status" value="1"/>
</dbReference>
<dbReference type="SUPFAM" id="SSF52980">
    <property type="entry name" value="Restriction endonuclease-like"/>
    <property type="match status" value="1"/>
</dbReference>
<sequence length="130" mass="15334">MDYYKHSGGKRDTGSKRDTGARGETLAAAWLEARGYCIIERNWRYRRNEIDIIASRANRLHIIEVKTRTTPYFGLPEEHITHDKMNGLKHAAIAYQAQSKRWVYLQFDVLSICMYPQQPVEYYLIEDVFF</sequence>
<organism evidence="3 4">
    <name type="scientific">Filimonas effusa</name>
    <dbReference type="NCBI Taxonomy" id="2508721"/>
    <lineage>
        <taxon>Bacteria</taxon>
        <taxon>Pseudomonadati</taxon>
        <taxon>Bacteroidota</taxon>
        <taxon>Chitinophagia</taxon>
        <taxon>Chitinophagales</taxon>
        <taxon>Chitinophagaceae</taxon>
        <taxon>Filimonas</taxon>
    </lineage>
</organism>
<dbReference type="InterPro" id="IPR003509">
    <property type="entry name" value="UPF0102_YraN-like"/>
</dbReference>
<dbReference type="InterPro" id="IPR011856">
    <property type="entry name" value="tRNA_endonuc-like_dom_sf"/>
</dbReference>
<dbReference type="PANTHER" id="PTHR34039">
    <property type="entry name" value="UPF0102 PROTEIN YRAN"/>
    <property type="match status" value="1"/>
</dbReference>
<dbReference type="Pfam" id="PF02021">
    <property type="entry name" value="UPF0102"/>
    <property type="match status" value="1"/>
</dbReference>
<dbReference type="InterPro" id="IPR011335">
    <property type="entry name" value="Restrct_endonuc-II-like"/>
</dbReference>
<gene>
    <name evidence="3" type="ORF">ESB13_10785</name>
</gene>
<name>A0A4Q1DE34_9BACT</name>
<dbReference type="AlphaFoldDB" id="A0A4Q1DE34"/>
<reference evidence="3 4" key="1">
    <citation type="submission" date="2019-01" db="EMBL/GenBank/DDBJ databases">
        <title>Filimonas sp. strain TTM-71.</title>
        <authorList>
            <person name="Chen W.-M."/>
        </authorList>
    </citation>
    <scope>NUCLEOTIDE SEQUENCE [LARGE SCALE GENOMIC DNA]</scope>
    <source>
        <strain evidence="3 4">TTM-71</strain>
    </source>
</reference>
<comment type="similarity">
    <text evidence="1 2">Belongs to the UPF0102 family.</text>
</comment>
<dbReference type="Gene3D" id="3.40.1350.10">
    <property type="match status" value="1"/>
</dbReference>
<keyword evidence="4" id="KW-1185">Reference proteome</keyword>
<dbReference type="Proteomes" id="UP000290545">
    <property type="component" value="Unassembled WGS sequence"/>
</dbReference>
<dbReference type="CDD" id="cd20736">
    <property type="entry name" value="PoNe_Nuclease"/>
    <property type="match status" value="1"/>
</dbReference>